<name>C4K061_UNCRE</name>
<evidence type="ECO:0000313" key="4">
    <source>
        <dbReference type="Proteomes" id="UP000002058"/>
    </source>
</evidence>
<dbReference type="HOGENOM" id="CLU_035511_0_0_1"/>
<organism evidence="3 4">
    <name type="scientific">Uncinocarpus reesii (strain UAMH 1704)</name>
    <dbReference type="NCBI Taxonomy" id="336963"/>
    <lineage>
        <taxon>Eukaryota</taxon>
        <taxon>Fungi</taxon>
        <taxon>Dikarya</taxon>
        <taxon>Ascomycota</taxon>
        <taxon>Pezizomycotina</taxon>
        <taxon>Eurotiomycetes</taxon>
        <taxon>Eurotiomycetidae</taxon>
        <taxon>Onygenales</taxon>
        <taxon>Onygenaceae</taxon>
        <taxon>Uncinocarpus</taxon>
    </lineage>
</organism>
<keyword evidence="4" id="KW-1185">Reference proteome</keyword>
<proteinExistence type="predicted"/>
<dbReference type="InParanoid" id="C4K061"/>
<dbReference type="PANTHER" id="PTHR13132:SF29">
    <property type="entry name" value="ALPHA-(1,6)-FUCOSYLTRANSFERASE"/>
    <property type="match status" value="1"/>
</dbReference>
<dbReference type="OrthoDB" id="2392789at2759"/>
<sequence length="602" mass="67361">MIISSRRDPYRTAVRRAPTPSNIRLTPRTLRVPFIDSPLPSPGLPSIFPRRTSKPSRSRLLRNWRTLGLVIGCCIVIAWLILPPRHVDSAALSYQSQGGDAYEIVESNVLPDIAGPIMIKDKKGRARWTISLPPERSLPLPPSDYARICMEAEDLATHVARTMNAKPRTANGQYYGFHYEDKSFLDIADAENQGLLPSTVSVQPGAVAGSEGYQTDLPLCKRSLTFLLQSDDAGLGPTLMGLWMAYGFAKAEGRDFFIDDSSWAYGTYTTYFKPPPIPACRPPPVSHRIPCPAQARHLLISPSTFRWIFDSTFDEKFQSRHQTGVDRHKPIFSLLRTGFECLFRLNDQDNELYKKRIKELRAESNGAQIGIHIRRGDRHPLEFQYENSYIPLDVYARGAEELVKSIRAPDLSHLEGGAMILASDDPDVHFAPEMMHTRKAQSFISLISKSTLDTVSPGQKRPVDENSGWEGGFFSSLFWSLGSPLSRPMAPNSPPPSGYPTTRSAHKGHGQSSSPSADRRTFLPDNDHFRFHPPESALRLREFVARAYLLDLAVLSSSDAIVCGVSSVSCRLLGVMLGWEKAIEQKKWKNVDGSMHWQGFIW</sequence>
<feature type="region of interest" description="Disordered" evidence="1">
    <location>
        <begin position="487"/>
        <end position="519"/>
    </location>
</feature>
<dbReference type="AlphaFoldDB" id="C4K061"/>
<gene>
    <name evidence="3" type="ORF">UREG_07812</name>
</gene>
<dbReference type="eggNOG" id="ENOG502S04M">
    <property type="taxonomic scope" value="Eukaryota"/>
</dbReference>
<dbReference type="GO" id="GO:0006487">
    <property type="term" value="P:protein N-linked glycosylation"/>
    <property type="evidence" value="ECO:0007669"/>
    <property type="project" value="TreeGrafter"/>
</dbReference>
<keyword evidence="2" id="KW-0812">Transmembrane</keyword>
<dbReference type="PANTHER" id="PTHR13132">
    <property type="entry name" value="ALPHA- 1,6 -FUCOSYLTRANSFERASE"/>
    <property type="match status" value="1"/>
</dbReference>
<dbReference type="KEGG" id="ure:UREG_07812"/>
<dbReference type="Proteomes" id="UP000002058">
    <property type="component" value="Unassembled WGS sequence"/>
</dbReference>
<dbReference type="VEuPathDB" id="FungiDB:UREG_07812"/>
<evidence type="ECO:0000256" key="1">
    <source>
        <dbReference type="SAM" id="MobiDB-lite"/>
    </source>
</evidence>
<feature type="transmembrane region" description="Helical" evidence="2">
    <location>
        <begin position="64"/>
        <end position="82"/>
    </location>
</feature>
<protein>
    <submittedName>
        <fullName evidence="3">Uncharacterized protein</fullName>
    </submittedName>
</protein>
<reference evidence="4" key="1">
    <citation type="journal article" date="2009" name="Genome Res.">
        <title>Comparative genomic analyses of the human fungal pathogens Coccidioides and their relatives.</title>
        <authorList>
            <person name="Sharpton T.J."/>
            <person name="Stajich J.E."/>
            <person name="Rounsley S.D."/>
            <person name="Gardner M.J."/>
            <person name="Wortman J.R."/>
            <person name="Jordar V.S."/>
            <person name="Maiti R."/>
            <person name="Kodira C.D."/>
            <person name="Neafsey D.E."/>
            <person name="Zeng Q."/>
            <person name="Hung C.-Y."/>
            <person name="McMahan C."/>
            <person name="Muszewska A."/>
            <person name="Grynberg M."/>
            <person name="Mandel M.A."/>
            <person name="Kellner E.M."/>
            <person name="Barker B.M."/>
            <person name="Galgiani J.N."/>
            <person name="Orbach M.J."/>
            <person name="Kirkland T.N."/>
            <person name="Cole G.T."/>
            <person name="Henn M.R."/>
            <person name="Birren B.W."/>
            <person name="Taylor J.W."/>
        </authorList>
    </citation>
    <scope>NUCLEOTIDE SEQUENCE [LARGE SCALE GENOMIC DNA]</scope>
    <source>
        <strain evidence="4">UAMH 1704</strain>
    </source>
</reference>
<evidence type="ECO:0000313" key="3">
    <source>
        <dbReference type="EMBL" id="EEP82947.1"/>
    </source>
</evidence>
<dbReference type="EMBL" id="CH476619">
    <property type="protein sequence ID" value="EEP82947.1"/>
    <property type="molecule type" value="Genomic_DNA"/>
</dbReference>
<dbReference type="GeneID" id="8440263"/>
<dbReference type="OMA" id="HEMLPCP"/>
<evidence type="ECO:0000256" key="2">
    <source>
        <dbReference type="SAM" id="Phobius"/>
    </source>
</evidence>
<accession>C4K061</accession>
<keyword evidence="2" id="KW-0472">Membrane</keyword>
<dbReference type="RefSeq" id="XP_002583039.1">
    <property type="nucleotide sequence ID" value="XM_002582993.1"/>
</dbReference>
<dbReference type="GO" id="GO:0046921">
    <property type="term" value="F:alpha-(1-&gt;6)-fucosyltransferase activity"/>
    <property type="evidence" value="ECO:0007669"/>
    <property type="project" value="TreeGrafter"/>
</dbReference>
<keyword evidence="2" id="KW-1133">Transmembrane helix</keyword>